<keyword evidence="2" id="KW-1133">Transmembrane helix</keyword>
<keyword evidence="2" id="KW-0812">Transmembrane</keyword>
<dbReference type="Proteomes" id="UP000000598">
    <property type="component" value="Chromosome C"/>
</dbReference>
<dbReference type="KEGG" id="kla:KLLA0_C18161g"/>
<name>Q6CST1_KLULA</name>
<evidence type="ECO:0000313" key="4">
    <source>
        <dbReference type="Proteomes" id="UP000000598"/>
    </source>
</evidence>
<dbReference type="InterPro" id="IPR025187">
    <property type="entry name" value="DUF4112"/>
</dbReference>
<dbReference type="HOGENOM" id="CLU_084558_1_0_1"/>
<dbReference type="FunCoup" id="Q6CST1">
    <property type="interactions" value="53"/>
</dbReference>
<feature type="transmembrane region" description="Helical" evidence="2">
    <location>
        <begin position="107"/>
        <end position="133"/>
    </location>
</feature>
<dbReference type="eggNOG" id="ENOG502RXX6">
    <property type="taxonomic scope" value="Eukaryota"/>
</dbReference>
<dbReference type="PANTHER" id="PTHR35519">
    <property type="entry name" value="MEMBRANE PROTEINS"/>
    <property type="match status" value="1"/>
</dbReference>
<dbReference type="AlphaFoldDB" id="Q6CST1"/>
<feature type="region of interest" description="Disordered" evidence="1">
    <location>
        <begin position="1"/>
        <end position="28"/>
    </location>
</feature>
<dbReference type="PaxDb" id="284590-Q6CST1"/>
<keyword evidence="2" id="KW-0472">Membrane</keyword>
<evidence type="ECO:0000256" key="2">
    <source>
        <dbReference type="SAM" id="Phobius"/>
    </source>
</evidence>
<protein>
    <submittedName>
        <fullName evidence="3">KLLA0C18161p</fullName>
    </submittedName>
</protein>
<sequence length="233" mass="26442">MLHNLGTGTETKKGSGKGQSSDEKMGGVVTSMAESSAQDYGMEKYDDFMGSKFQPVKDPFYSELSNGKRVRRKLPAYCTKQETKTWKRLQNRAWYDDRCFLGCGCIWIDWGIGWATVLSLLPVIGPILMYWVHSSTVEYARKRYNLPNDLLVKMHANIVFDLLITLPPIIGTFLTWMNACSTRNVAMVYNYVCKDSWQRYLQQNPTQSAPVGFQPMPMAANPQVPAQAVHHQV</sequence>
<dbReference type="GeneID" id="2892575"/>
<feature type="transmembrane region" description="Helical" evidence="2">
    <location>
        <begin position="154"/>
        <end position="177"/>
    </location>
</feature>
<dbReference type="PANTHER" id="PTHR35519:SF1">
    <property type="entry name" value="YALI0C06193P"/>
    <property type="match status" value="1"/>
</dbReference>
<reference evidence="3 4" key="1">
    <citation type="journal article" date="2004" name="Nature">
        <title>Genome evolution in yeasts.</title>
        <authorList>
            <consortium name="Genolevures"/>
            <person name="Dujon B."/>
            <person name="Sherman D."/>
            <person name="Fischer G."/>
            <person name="Durrens P."/>
            <person name="Casaregola S."/>
            <person name="Lafontaine I."/>
            <person name="de Montigny J."/>
            <person name="Marck C."/>
            <person name="Neuveglise C."/>
            <person name="Talla E."/>
            <person name="Goffard N."/>
            <person name="Frangeul L."/>
            <person name="Aigle M."/>
            <person name="Anthouard V."/>
            <person name="Babour A."/>
            <person name="Barbe V."/>
            <person name="Barnay S."/>
            <person name="Blanchin S."/>
            <person name="Beckerich J.M."/>
            <person name="Beyne E."/>
            <person name="Bleykasten C."/>
            <person name="Boisrame A."/>
            <person name="Boyer J."/>
            <person name="Cattolico L."/>
            <person name="Confanioleri F."/>
            <person name="de Daruvar A."/>
            <person name="Despons L."/>
            <person name="Fabre E."/>
            <person name="Fairhead C."/>
            <person name="Ferry-Dumazet H."/>
            <person name="Groppi A."/>
            <person name="Hantraye F."/>
            <person name="Hennequin C."/>
            <person name="Jauniaux N."/>
            <person name="Joyet P."/>
            <person name="Kachouri R."/>
            <person name="Kerrest A."/>
            <person name="Koszul R."/>
            <person name="Lemaire M."/>
            <person name="Lesur I."/>
            <person name="Ma L."/>
            <person name="Muller H."/>
            <person name="Nicaud J.M."/>
            <person name="Nikolski M."/>
            <person name="Oztas S."/>
            <person name="Ozier-Kalogeropoulos O."/>
            <person name="Pellenz S."/>
            <person name="Potier S."/>
            <person name="Richard G.F."/>
            <person name="Straub M.L."/>
            <person name="Suleau A."/>
            <person name="Swennene D."/>
            <person name="Tekaia F."/>
            <person name="Wesolowski-Louvel M."/>
            <person name="Westhof E."/>
            <person name="Wirth B."/>
            <person name="Zeniou-Meyer M."/>
            <person name="Zivanovic I."/>
            <person name="Bolotin-Fukuhara M."/>
            <person name="Thierry A."/>
            <person name="Bouchier C."/>
            <person name="Caudron B."/>
            <person name="Scarpelli C."/>
            <person name="Gaillardin C."/>
            <person name="Weissenbach J."/>
            <person name="Wincker P."/>
            <person name="Souciet J.L."/>
        </authorList>
    </citation>
    <scope>NUCLEOTIDE SEQUENCE [LARGE SCALE GENOMIC DNA]</scope>
    <source>
        <strain evidence="4">ATCC 8585 / CBS 2359 / DSM 70799 / NBRC 1267 / NRRL Y-1140 / WM37</strain>
    </source>
</reference>
<evidence type="ECO:0000313" key="3">
    <source>
        <dbReference type="EMBL" id="CAH01859.2"/>
    </source>
</evidence>
<keyword evidence="4" id="KW-1185">Reference proteome</keyword>
<gene>
    <name evidence="3" type="ORF">KLLA0_C18161g</name>
</gene>
<accession>Q6CST1</accession>
<dbReference type="InParanoid" id="Q6CST1"/>
<proteinExistence type="predicted"/>
<dbReference type="Pfam" id="PF13430">
    <property type="entry name" value="DUF4112"/>
    <property type="match status" value="1"/>
</dbReference>
<evidence type="ECO:0000256" key="1">
    <source>
        <dbReference type="SAM" id="MobiDB-lite"/>
    </source>
</evidence>
<dbReference type="RefSeq" id="XP_453008.2">
    <property type="nucleotide sequence ID" value="XM_453008.2"/>
</dbReference>
<organism evidence="3 4">
    <name type="scientific">Kluyveromyces lactis (strain ATCC 8585 / CBS 2359 / DSM 70799 / NBRC 1267 / NRRL Y-1140 / WM37)</name>
    <name type="common">Yeast</name>
    <name type="synonym">Candida sphaerica</name>
    <dbReference type="NCBI Taxonomy" id="284590"/>
    <lineage>
        <taxon>Eukaryota</taxon>
        <taxon>Fungi</taxon>
        <taxon>Dikarya</taxon>
        <taxon>Ascomycota</taxon>
        <taxon>Saccharomycotina</taxon>
        <taxon>Saccharomycetes</taxon>
        <taxon>Saccharomycetales</taxon>
        <taxon>Saccharomycetaceae</taxon>
        <taxon>Kluyveromyces</taxon>
    </lineage>
</organism>
<dbReference type="EMBL" id="CR382123">
    <property type="protein sequence ID" value="CAH01859.2"/>
    <property type="molecule type" value="Genomic_DNA"/>
</dbReference>